<name>A0A5E4E7K3_PRUDU</name>
<gene>
    <name evidence="2" type="ORF">ALMOND_2B014389</name>
    <name evidence="1" type="ORF">L3X38_040340</name>
</gene>
<evidence type="ECO:0000313" key="3">
    <source>
        <dbReference type="Proteomes" id="UP000327085"/>
    </source>
</evidence>
<accession>A0A5E4E7K3</accession>
<evidence type="ECO:0000313" key="1">
    <source>
        <dbReference type="EMBL" id="KAI5320632.1"/>
    </source>
</evidence>
<proteinExistence type="predicted"/>
<protein>
    <submittedName>
        <fullName evidence="2">Uncharacterized protein</fullName>
    </submittedName>
</protein>
<reference evidence="1 4" key="3">
    <citation type="journal article" date="2022" name="G3 (Bethesda)">
        <title>Whole-genome sequence and methylome profiling of the almond [Prunus dulcis (Mill.) D.A. Webb] cultivar 'Nonpareil'.</title>
        <authorList>
            <person name="D'Amico-Willman K.M."/>
            <person name="Ouma W.Z."/>
            <person name="Meulia T."/>
            <person name="Sideli G.M."/>
            <person name="Gradziel T.M."/>
            <person name="Fresnedo-Ramirez J."/>
        </authorList>
    </citation>
    <scope>NUCLEOTIDE SEQUENCE [LARGE SCALE GENOMIC DNA]</scope>
    <source>
        <strain evidence="1">Clone GOH B32 T37-40</strain>
    </source>
</reference>
<reference evidence="2" key="1">
    <citation type="submission" date="2019-07" db="EMBL/GenBank/DDBJ databases">
        <authorList>
            <person name="Alioto T."/>
            <person name="Alioto T."/>
            <person name="Gomez Garrido J."/>
        </authorList>
    </citation>
    <scope>NUCLEOTIDE SEQUENCE</scope>
</reference>
<dbReference type="EMBL" id="JAJFAZ020000007">
    <property type="protein sequence ID" value="KAI5320632.1"/>
    <property type="molecule type" value="Genomic_DNA"/>
</dbReference>
<dbReference type="Proteomes" id="UP000327085">
    <property type="component" value="Chromosome 7"/>
</dbReference>
<reference evidence="3" key="2">
    <citation type="journal article" date="2020" name="Plant J.">
        <title>Transposons played a major role in the diversification between the closely related almond and peach genomes: results from the almond genome sequence.</title>
        <authorList>
            <person name="Alioto T."/>
            <person name="Alexiou K.G."/>
            <person name="Bardil A."/>
            <person name="Barteri F."/>
            <person name="Castanera R."/>
            <person name="Cruz F."/>
            <person name="Dhingra A."/>
            <person name="Duval H."/>
            <person name="Fernandez I Marti A."/>
            <person name="Frias L."/>
            <person name="Galan B."/>
            <person name="Garcia J.L."/>
            <person name="Howad W."/>
            <person name="Gomez-Garrido J."/>
            <person name="Gut M."/>
            <person name="Julca I."/>
            <person name="Morata J."/>
            <person name="Puigdomenech P."/>
            <person name="Ribeca P."/>
            <person name="Rubio Cabetas M.J."/>
            <person name="Vlasova A."/>
            <person name="Wirthensohn M."/>
            <person name="Garcia-Mas J."/>
            <person name="Gabaldon T."/>
            <person name="Casacuberta J.M."/>
            <person name="Arus P."/>
        </authorList>
    </citation>
    <scope>NUCLEOTIDE SEQUENCE [LARGE SCALE GENOMIC DNA]</scope>
    <source>
        <strain evidence="3">cv. Texas</strain>
    </source>
</reference>
<dbReference type="EMBL" id="CABIKO010000002">
    <property type="protein sequence ID" value="VVA10790.1"/>
    <property type="molecule type" value="Genomic_DNA"/>
</dbReference>
<keyword evidence="4" id="KW-1185">Reference proteome</keyword>
<evidence type="ECO:0000313" key="2">
    <source>
        <dbReference type="EMBL" id="VVA10790.1"/>
    </source>
</evidence>
<dbReference type="Proteomes" id="UP001054821">
    <property type="component" value="Chromosome 7"/>
</dbReference>
<dbReference type="Gramene" id="VVA10790">
    <property type="protein sequence ID" value="VVA10790"/>
    <property type="gene ID" value="Prudul26B014389"/>
</dbReference>
<sequence>MLLGRAHIAAKREREAENLGGRERDIVEIERDLGNEREEEKLGGNLGARLVTCDEVVKTRSRRKWNCGTSEPSENMRTAIAYSCNIVQFAITTRGGQTRVRNWSREPGGTYLLGCSEQNMFECR</sequence>
<dbReference type="InParanoid" id="A0A5E4E7K3"/>
<dbReference type="AlphaFoldDB" id="A0A5E4E7K3"/>
<organism evidence="2 3">
    <name type="scientific">Prunus dulcis</name>
    <name type="common">Almond</name>
    <name type="synonym">Amygdalus dulcis</name>
    <dbReference type="NCBI Taxonomy" id="3755"/>
    <lineage>
        <taxon>Eukaryota</taxon>
        <taxon>Viridiplantae</taxon>
        <taxon>Streptophyta</taxon>
        <taxon>Embryophyta</taxon>
        <taxon>Tracheophyta</taxon>
        <taxon>Spermatophyta</taxon>
        <taxon>Magnoliopsida</taxon>
        <taxon>eudicotyledons</taxon>
        <taxon>Gunneridae</taxon>
        <taxon>Pentapetalae</taxon>
        <taxon>rosids</taxon>
        <taxon>fabids</taxon>
        <taxon>Rosales</taxon>
        <taxon>Rosaceae</taxon>
        <taxon>Amygdaloideae</taxon>
        <taxon>Amygdaleae</taxon>
        <taxon>Prunus</taxon>
    </lineage>
</organism>
<evidence type="ECO:0000313" key="4">
    <source>
        <dbReference type="Proteomes" id="UP001054821"/>
    </source>
</evidence>